<dbReference type="Ensembl" id="ENSEAST00005056957.1">
    <property type="protein sequence ID" value="ENSEASP00005040283.1"/>
    <property type="gene ID" value="ENSEASG00005031991.1"/>
</dbReference>
<dbReference type="PANTHER" id="PTHR37455">
    <property type="entry name" value="GENE, 27021-RELATED"/>
    <property type="match status" value="1"/>
</dbReference>
<organism evidence="2 3">
    <name type="scientific">Equus asinus</name>
    <name type="common">Donkey</name>
    <name type="synonym">Equus africanus asinus</name>
    <dbReference type="NCBI Taxonomy" id="9793"/>
    <lineage>
        <taxon>Eukaryota</taxon>
        <taxon>Metazoa</taxon>
        <taxon>Chordata</taxon>
        <taxon>Craniata</taxon>
        <taxon>Vertebrata</taxon>
        <taxon>Euteleostomi</taxon>
        <taxon>Mammalia</taxon>
        <taxon>Eutheria</taxon>
        <taxon>Laurasiatheria</taxon>
        <taxon>Perissodactyla</taxon>
        <taxon>Equidae</taxon>
        <taxon>Equus</taxon>
    </lineage>
</organism>
<accession>A0A9L0IHB5</accession>
<dbReference type="Pfam" id="PF15366">
    <property type="entry name" value="DUF4597"/>
    <property type="match status" value="1"/>
</dbReference>
<evidence type="ECO:0000313" key="3">
    <source>
        <dbReference type="Proteomes" id="UP000694387"/>
    </source>
</evidence>
<reference evidence="2 3" key="1">
    <citation type="journal article" date="2020" name="Nat. Commun.">
        <title>Donkey genomes provide new insights into domestication and selection for coat color.</title>
        <authorList>
            <person name="Wang"/>
            <person name="C."/>
            <person name="Li"/>
            <person name="H."/>
            <person name="Guo"/>
            <person name="Y."/>
            <person name="Huang"/>
            <person name="J."/>
            <person name="Sun"/>
            <person name="Y."/>
            <person name="Min"/>
            <person name="J."/>
            <person name="Wang"/>
            <person name="J."/>
            <person name="Fang"/>
            <person name="X."/>
            <person name="Zhao"/>
            <person name="Z."/>
            <person name="Wang"/>
            <person name="S."/>
            <person name="Zhang"/>
            <person name="Y."/>
            <person name="Liu"/>
            <person name="Q."/>
            <person name="Jiang"/>
            <person name="Q."/>
            <person name="Wang"/>
            <person name="X."/>
            <person name="Guo"/>
            <person name="Y."/>
            <person name="Yang"/>
            <person name="C."/>
            <person name="Wang"/>
            <person name="Y."/>
            <person name="Tian"/>
            <person name="F."/>
            <person name="Zhuang"/>
            <person name="G."/>
            <person name="Fan"/>
            <person name="Y."/>
            <person name="Gao"/>
            <person name="Q."/>
            <person name="Li"/>
            <person name="Y."/>
            <person name="Ju"/>
            <person name="Z."/>
            <person name="Li"/>
            <person name="J."/>
            <person name="Li"/>
            <person name="R."/>
            <person name="Hou"/>
            <person name="M."/>
            <person name="Yang"/>
            <person name="G."/>
            <person name="Liu"/>
            <person name="G."/>
            <person name="Liu"/>
            <person name="W."/>
            <person name="Guo"/>
            <person name="J."/>
            <person name="Pan"/>
            <person name="S."/>
            <person name="Fan"/>
            <person name="G."/>
            <person name="Zhang"/>
            <person name="W."/>
            <person name="Zhang"/>
            <person name="R."/>
            <person name="Yu"/>
            <person name="J."/>
            <person name="Zhang"/>
            <person name="X."/>
            <person name="Yin"/>
            <person name="Q."/>
            <person name="Ji"/>
            <person name="C."/>
            <person name="Jin"/>
            <person name="Y."/>
            <person name="Yue"/>
            <person name="G."/>
            <person name="Liu"/>
            <person name="M."/>
            <person name="Xu"/>
            <person name="J."/>
            <person name="Liu"/>
            <person name="S."/>
            <person name="Jordana"/>
            <person name="J."/>
            <person name="Noce"/>
            <person name="A."/>
            <person name="Amills"/>
            <person name="M."/>
            <person name="Wu"/>
            <person name="D.D."/>
            <person name="Li"/>
            <person name="S."/>
            <person name="Zhou"/>
            <person name="X. and Zhong"/>
            <person name="J."/>
        </authorList>
    </citation>
    <scope>NUCLEOTIDE SEQUENCE [LARGE SCALE GENOMIC DNA]</scope>
</reference>
<feature type="compositionally biased region" description="Basic and acidic residues" evidence="1">
    <location>
        <begin position="235"/>
        <end position="249"/>
    </location>
</feature>
<dbReference type="Proteomes" id="UP000694387">
    <property type="component" value="Chromosome 28"/>
</dbReference>
<protein>
    <submittedName>
        <fullName evidence="2">Uncharacterized protein</fullName>
    </submittedName>
</protein>
<dbReference type="PANTHER" id="PTHR37455:SF1">
    <property type="entry name" value="SIMILAR TO 1190005I06RIK PROTEIN"/>
    <property type="match status" value="1"/>
</dbReference>
<feature type="region of interest" description="Disordered" evidence="1">
    <location>
        <begin position="1"/>
        <end position="133"/>
    </location>
</feature>
<reference evidence="2" key="3">
    <citation type="submission" date="2025-09" db="UniProtKB">
        <authorList>
            <consortium name="Ensembl"/>
        </authorList>
    </citation>
    <scope>IDENTIFICATION</scope>
</reference>
<evidence type="ECO:0000313" key="2">
    <source>
        <dbReference type="Ensembl" id="ENSEASP00005040283.1"/>
    </source>
</evidence>
<evidence type="ECO:0000256" key="1">
    <source>
        <dbReference type="SAM" id="MobiDB-lite"/>
    </source>
</evidence>
<reference evidence="2" key="2">
    <citation type="submission" date="2025-08" db="UniProtKB">
        <authorList>
            <consortium name="Ensembl"/>
        </authorList>
    </citation>
    <scope>IDENTIFICATION</scope>
</reference>
<proteinExistence type="predicted"/>
<dbReference type="InterPro" id="IPR027864">
    <property type="entry name" value="DUF4597"/>
</dbReference>
<keyword evidence="3" id="KW-1185">Reference proteome</keyword>
<feature type="region of interest" description="Disordered" evidence="1">
    <location>
        <begin position="164"/>
        <end position="251"/>
    </location>
</feature>
<feature type="compositionally biased region" description="Basic and acidic residues" evidence="1">
    <location>
        <begin position="107"/>
        <end position="130"/>
    </location>
</feature>
<gene>
    <name evidence="2" type="primary">C28H16orf74</name>
</gene>
<sequence>AAAAERRPGRSGTPRTAGPGHDPRAALSCRLVAPAAPPRAPAAAATRAREGPARPGRGSAVSPPESGECPAPRAPVAGAALPTAPSRRRRASETAARQSGVHAPHLPRREGRAPGRAGAARDARGPRRPPDFSQTFLRSCGLGESWGPLWPCCNSHRAGVGVSPRVEASGPPLSNGRPTLSRAPWERPGAPFLKAGKEPGRGWGQEASRGTISPLSSLPRRRRHGAEAVLPESSSSHDEAPVLSDKHLDVPNIIITPPTPTGMMLPRDSRQTVWLDETGSCTEDGEIDPEA</sequence>
<dbReference type="AlphaFoldDB" id="A0A9L0IHB5"/>
<dbReference type="GeneTree" id="ENSGT00390000015933"/>
<name>A0A9L0IHB5_EQUAS</name>